<name>A0ABQ7IN03_9HELO</name>
<evidence type="ECO:0008006" key="4">
    <source>
        <dbReference type="Google" id="ProtNLM"/>
    </source>
</evidence>
<accession>A0ABQ7IN03</accession>
<feature type="compositionally biased region" description="Low complexity" evidence="1">
    <location>
        <begin position="8"/>
        <end position="22"/>
    </location>
</feature>
<evidence type="ECO:0000256" key="1">
    <source>
        <dbReference type="SAM" id="MobiDB-lite"/>
    </source>
</evidence>
<feature type="region of interest" description="Disordered" evidence="1">
    <location>
        <begin position="1"/>
        <end position="71"/>
    </location>
</feature>
<feature type="compositionally biased region" description="Basic and acidic residues" evidence="1">
    <location>
        <begin position="23"/>
        <end position="33"/>
    </location>
</feature>
<proteinExistence type="predicted"/>
<comment type="caution">
    <text evidence="2">The sequence shown here is derived from an EMBL/GenBank/DDBJ whole genome shotgun (WGS) entry which is preliminary data.</text>
</comment>
<sequence>MLDRETSTIRPSSSSSNNMNNRHNSERRRDSRSRSPGRNQQVSYRSRSPLRNHRGAMTRSSRPKTGSRLLNLPKELRDMIVEHLFDSTRLTFGHRQISSEYRKVLPARNALAILRVCKQMYQETSNIWITRVLFDFEDTFPLLDKFSLLPFSTISQIRNVRIRMKGDEPEAPETVEGEEQLYGLQVLQGLQLDRLTVVPGWGDSYTGCADITRFITTSFPCKELCYHTPTSCFHESNESTSVDATDLVTRRINTMADQILDRGQFGTSLTIQILQSPEPSSQRTGAVFKDSAIQVLKETSISKDTDPAKMIACGKALDPNAETLVIFKPIATSFTIPDEALQGLSKTVDDVQVRKTWRDDYRDHYVQEAEENKPDMGNITTGELYPWPFEMRKTHTIIDRYENVNDVIWPGKNVDQAWSGANLN</sequence>
<dbReference type="RefSeq" id="XP_038810593.1">
    <property type="nucleotide sequence ID" value="XM_038952751.1"/>
</dbReference>
<evidence type="ECO:0000313" key="2">
    <source>
        <dbReference type="EMBL" id="KAF7929211.1"/>
    </source>
</evidence>
<evidence type="ECO:0000313" key="3">
    <source>
        <dbReference type="Proteomes" id="UP000783213"/>
    </source>
</evidence>
<dbReference type="Proteomes" id="UP000783213">
    <property type="component" value="Unassembled WGS sequence"/>
</dbReference>
<dbReference type="EMBL" id="RCSX01000010">
    <property type="protein sequence ID" value="KAF7929211.1"/>
    <property type="molecule type" value="Genomic_DNA"/>
</dbReference>
<gene>
    <name evidence="2" type="ORF">EAE98_005130</name>
</gene>
<protein>
    <recommendedName>
        <fullName evidence="4">F-box domain-containing protein</fullName>
    </recommendedName>
</protein>
<dbReference type="PANTHER" id="PTHR38790">
    <property type="entry name" value="2EXR DOMAIN-CONTAINING PROTEIN-RELATED"/>
    <property type="match status" value="1"/>
</dbReference>
<reference evidence="2 3" key="1">
    <citation type="journal article" date="2020" name="Genome Biol. Evol.">
        <title>Comparative genomics of Sclerotiniaceae.</title>
        <authorList>
            <person name="Valero Jimenez C.A."/>
            <person name="Steentjes M."/>
            <person name="Scholten O.E."/>
            <person name="Van Kan J.A.L."/>
        </authorList>
    </citation>
    <scope>NUCLEOTIDE SEQUENCE [LARGE SCALE GENOMIC DNA]</scope>
    <source>
        <strain evidence="2 3">B1</strain>
    </source>
</reference>
<organism evidence="2 3">
    <name type="scientific">Botrytis deweyae</name>
    <dbReference type="NCBI Taxonomy" id="2478750"/>
    <lineage>
        <taxon>Eukaryota</taxon>
        <taxon>Fungi</taxon>
        <taxon>Dikarya</taxon>
        <taxon>Ascomycota</taxon>
        <taxon>Pezizomycotina</taxon>
        <taxon>Leotiomycetes</taxon>
        <taxon>Helotiales</taxon>
        <taxon>Sclerotiniaceae</taxon>
        <taxon>Botrytis</taxon>
    </lineage>
</organism>
<keyword evidence="3" id="KW-1185">Reference proteome</keyword>
<dbReference type="GeneID" id="62231904"/>